<dbReference type="GO" id="GO:0046872">
    <property type="term" value="F:metal ion binding"/>
    <property type="evidence" value="ECO:0007669"/>
    <property type="project" value="UniProtKB-KW"/>
</dbReference>
<comment type="similarity">
    <text evidence="3">Belongs to the iron/ascorbate-dependent oxidoreductase family.</text>
</comment>
<dbReference type="PANTHER" id="PTHR47990">
    <property type="entry name" value="2-OXOGLUTARATE (2OG) AND FE(II)-DEPENDENT OXYGENASE SUPERFAMILY PROTEIN-RELATED"/>
    <property type="match status" value="1"/>
</dbReference>
<dbReference type="EMBL" id="MZ361710">
    <property type="protein sequence ID" value="UXG53456.1"/>
    <property type="molecule type" value="mRNA"/>
</dbReference>
<dbReference type="GO" id="GO:0016491">
    <property type="term" value="F:oxidoreductase activity"/>
    <property type="evidence" value="ECO:0007669"/>
    <property type="project" value="UniProtKB-KW"/>
</dbReference>
<keyword evidence="1 3" id="KW-0479">Metal-binding</keyword>
<dbReference type="InterPro" id="IPR005123">
    <property type="entry name" value="Oxoglu/Fe-dep_dioxygenase_dom"/>
</dbReference>
<keyword evidence="3" id="KW-0560">Oxidoreductase</keyword>
<sequence>MVVLSQPALDQIRFVENQKPTFYPVIPAIDLSKPESKTLLVKACEEFGFFKVVNHGIPLEFVDGLEAEAVKFFSLPQHEKEKAGPANPFGSALSDYLSAVKKLACEVLESLAEGLKVEPRNVFSKLLMDEESDSIFRLNHYPPCPELQALGCNLTGFGEHTDPQIISILRSNNTSGLQISLNDGSWVSVPPDHNSFFVIVGDSLQVMTNARFKSVRHRVLANSFKSRVSMIYFGAPALREKIAPLPVIMEKGEESLYKEFTCVAVQILDMRKGLHPQMQWVSYVTQSGRLIQVMMTRIHDTGKVYHFRARRQIAQSLGQVAKFNRRYGLKTEDEPEKK</sequence>
<proteinExistence type="evidence at transcript level"/>
<accession>A0A977LKQ8</accession>
<dbReference type="SUPFAM" id="SSF51197">
    <property type="entry name" value="Clavaminate synthase-like"/>
    <property type="match status" value="1"/>
</dbReference>
<dbReference type="AlphaFoldDB" id="A0A977LKQ8"/>
<dbReference type="InterPro" id="IPR050231">
    <property type="entry name" value="Iron_ascorbate_oxido_reductase"/>
</dbReference>
<feature type="domain" description="Fe2OG dioxygenase" evidence="4">
    <location>
        <begin position="131"/>
        <end position="236"/>
    </location>
</feature>
<evidence type="ECO:0000256" key="1">
    <source>
        <dbReference type="ARBA" id="ARBA00022723"/>
    </source>
</evidence>
<dbReference type="InterPro" id="IPR027443">
    <property type="entry name" value="IPNS-like_sf"/>
</dbReference>
<reference evidence="5" key="1">
    <citation type="submission" date="2021-06" db="EMBL/GenBank/DDBJ databases">
        <authorList>
            <person name="Hu L."/>
        </authorList>
    </citation>
    <scope>NUCLEOTIDE SEQUENCE</scope>
</reference>
<dbReference type="CDD" id="cd23697">
    <property type="entry name" value="At5g55125"/>
    <property type="match status" value="1"/>
</dbReference>
<dbReference type="InterPro" id="IPR026992">
    <property type="entry name" value="DIOX_N"/>
</dbReference>
<dbReference type="Pfam" id="PF03171">
    <property type="entry name" value="2OG-FeII_Oxy"/>
    <property type="match status" value="1"/>
</dbReference>
<protein>
    <submittedName>
        <fullName evidence="5">GA2ox1</fullName>
    </submittedName>
</protein>
<organism evidence="5">
    <name type="scientific">Liriodendron chinense</name>
    <name type="common">Chinese tulip tree</name>
    <name type="synonym">Liriodendron tulipifera var. chinense</name>
    <dbReference type="NCBI Taxonomy" id="3414"/>
    <lineage>
        <taxon>Eukaryota</taxon>
        <taxon>Viridiplantae</taxon>
        <taxon>Streptophyta</taxon>
        <taxon>Embryophyta</taxon>
        <taxon>Tracheophyta</taxon>
        <taxon>Spermatophyta</taxon>
        <taxon>Magnoliopsida</taxon>
        <taxon>Magnoliidae</taxon>
        <taxon>Magnoliales</taxon>
        <taxon>Magnoliaceae</taxon>
        <taxon>Liriodendron</taxon>
    </lineage>
</organism>
<evidence type="ECO:0000259" key="4">
    <source>
        <dbReference type="PROSITE" id="PS51471"/>
    </source>
</evidence>
<dbReference type="Pfam" id="PF14226">
    <property type="entry name" value="DIOX_N"/>
    <property type="match status" value="1"/>
</dbReference>
<dbReference type="PROSITE" id="PS51471">
    <property type="entry name" value="FE2OG_OXY"/>
    <property type="match status" value="1"/>
</dbReference>
<keyword evidence="2 3" id="KW-0408">Iron</keyword>
<evidence type="ECO:0000256" key="3">
    <source>
        <dbReference type="RuleBase" id="RU003682"/>
    </source>
</evidence>
<name>A0A977LKQ8_LIRCH</name>
<dbReference type="InterPro" id="IPR044861">
    <property type="entry name" value="IPNS-like_FE2OG_OXY"/>
</dbReference>
<dbReference type="Gene3D" id="2.60.120.330">
    <property type="entry name" value="B-lactam Antibiotic, Isopenicillin N Synthase, Chain"/>
    <property type="match status" value="2"/>
</dbReference>
<evidence type="ECO:0000256" key="2">
    <source>
        <dbReference type="ARBA" id="ARBA00023004"/>
    </source>
</evidence>
<evidence type="ECO:0000313" key="5">
    <source>
        <dbReference type="EMBL" id="UXG53456.1"/>
    </source>
</evidence>